<dbReference type="EMBL" id="FTOD01000013">
    <property type="protein sequence ID" value="SIT11204.1"/>
    <property type="molecule type" value="Genomic_DNA"/>
</dbReference>
<accession>A0A1N7PKQ8</accession>
<keyword evidence="3" id="KW-1185">Reference proteome</keyword>
<dbReference type="RefSeq" id="WP_040388166.1">
    <property type="nucleotide sequence ID" value="NZ_CP048103.1"/>
</dbReference>
<proteinExistence type="predicted"/>
<gene>
    <name evidence="2" type="ORF">SAMN05421790_11323</name>
</gene>
<keyword evidence="1" id="KW-1133">Transmembrane helix</keyword>
<evidence type="ECO:0000256" key="1">
    <source>
        <dbReference type="SAM" id="Phobius"/>
    </source>
</evidence>
<reference evidence="3" key="1">
    <citation type="submission" date="2017-01" db="EMBL/GenBank/DDBJ databases">
        <authorList>
            <person name="Varghese N."/>
            <person name="Submissions S."/>
        </authorList>
    </citation>
    <scope>NUCLEOTIDE SEQUENCE [LARGE SCALE GENOMIC DNA]</scope>
    <source>
        <strain evidence="3">DSM 45196</strain>
    </source>
</reference>
<sequence>MSAARIMKWVSGGFEALLGIPVLGGLLVIASGYYALVVMLLLHIATLVVSASGGAPKHGSILGIVTSCVAWIPFVGMIMHIITAVILMVDAAKKEKTVIDVAS</sequence>
<evidence type="ECO:0000313" key="2">
    <source>
        <dbReference type="EMBL" id="SIT11204.1"/>
    </source>
</evidence>
<protein>
    <submittedName>
        <fullName evidence="2">Uncharacterized protein</fullName>
    </submittedName>
</protein>
<dbReference type="AlphaFoldDB" id="A0A1N7PKQ8"/>
<organism evidence="2 3">
    <name type="scientific">Kroppenstedtia eburnea</name>
    <dbReference type="NCBI Taxonomy" id="714067"/>
    <lineage>
        <taxon>Bacteria</taxon>
        <taxon>Bacillati</taxon>
        <taxon>Bacillota</taxon>
        <taxon>Bacilli</taxon>
        <taxon>Bacillales</taxon>
        <taxon>Thermoactinomycetaceae</taxon>
        <taxon>Kroppenstedtia</taxon>
    </lineage>
</organism>
<feature type="transmembrane region" description="Helical" evidence="1">
    <location>
        <begin position="36"/>
        <end position="55"/>
    </location>
</feature>
<keyword evidence="1" id="KW-0472">Membrane</keyword>
<dbReference type="OrthoDB" id="1925744at2"/>
<evidence type="ECO:0000313" key="3">
    <source>
        <dbReference type="Proteomes" id="UP000186795"/>
    </source>
</evidence>
<name>A0A1N7PKQ8_9BACL</name>
<dbReference type="Proteomes" id="UP000186795">
    <property type="component" value="Unassembled WGS sequence"/>
</dbReference>
<feature type="transmembrane region" description="Helical" evidence="1">
    <location>
        <begin position="61"/>
        <end position="89"/>
    </location>
</feature>
<feature type="transmembrane region" description="Helical" evidence="1">
    <location>
        <begin position="6"/>
        <end position="29"/>
    </location>
</feature>
<keyword evidence="1" id="KW-0812">Transmembrane</keyword>